<evidence type="ECO:0000313" key="1">
    <source>
        <dbReference type="EMBL" id="RSU15038.1"/>
    </source>
</evidence>
<organism evidence="1 2">
    <name type="scientific">Vagococcus elongatus</name>
    <dbReference type="NCBI Taxonomy" id="180344"/>
    <lineage>
        <taxon>Bacteria</taxon>
        <taxon>Bacillati</taxon>
        <taxon>Bacillota</taxon>
        <taxon>Bacilli</taxon>
        <taxon>Lactobacillales</taxon>
        <taxon>Enterococcaceae</taxon>
        <taxon>Vagococcus</taxon>
    </lineage>
</organism>
<accession>A0A430B405</accession>
<proteinExistence type="predicted"/>
<evidence type="ECO:0000313" key="2">
    <source>
        <dbReference type="Proteomes" id="UP000287605"/>
    </source>
</evidence>
<dbReference type="PROSITE" id="PS51257">
    <property type="entry name" value="PROKAR_LIPOPROTEIN"/>
    <property type="match status" value="1"/>
</dbReference>
<comment type="caution">
    <text evidence="1">The sequence shown here is derived from an EMBL/GenBank/DDBJ whole genome shotgun (WGS) entry which is preliminary data.</text>
</comment>
<evidence type="ECO:0008006" key="3">
    <source>
        <dbReference type="Google" id="ProtNLM"/>
    </source>
</evidence>
<dbReference type="RefSeq" id="WP_126806565.1">
    <property type="nucleotide sequence ID" value="NZ_NGKA01000002.1"/>
</dbReference>
<sequence length="132" mass="15531">MKKIFPIILILLFISACRHQGLEKIILNKENHLTENQIEQAMDTVTTYFYENSSFGDKLIDISYDSDKEKEFWKHNKLPKEVVNESDKIVLFSTYKAGKYRTAATPDAIYENYMYILTKTNSNDWEIIDQGY</sequence>
<name>A0A430B405_9ENTE</name>
<gene>
    <name evidence="1" type="ORF">CBF29_01485</name>
</gene>
<dbReference type="Proteomes" id="UP000287605">
    <property type="component" value="Unassembled WGS sequence"/>
</dbReference>
<dbReference type="EMBL" id="NGKA01000002">
    <property type="protein sequence ID" value="RSU15038.1"/>
    <property type="molecule type" value="Genomic_DNA"/>
</dbReference>
<dbReference type="AlphaFoldDB" id="A0A430B405"/>
<keyword evidence="2" id="KW-1185">Reference proteome</keyword>
<reference evidence="1 2" key="1">
    <citation type="submission" date="2017-05" db="EMBL/GenBank/DDBJ databases">
        <title>Vagococcus spp. assemblies.</title>
        <authorList>
            <person name="Gulvik C.A."/>
        </authorList>
    </citation>
    <scope>NUCLEOTIDE SEQUENCE [LARGE SCALE GENOMIC DNA]</scope>
    <source>
        <strain evidence="1 2">CCUG 51432</strain>
    </source>
</reference>
<protein>
    <recommendedName>
        <fullName evidence="3">DUF4829 domain-containing protein</fullName>
    </recommendedName>
</protein>